<feature type="compositionally biased region" description="Basic and acidic residues" evidence="1">
    <location>
        <begin position="72"/>
        <end position="85"/>
    </location>
</feature>
<evidence type="ECO:0000313" key="2">
    <source>
        <dbReference type="EMBL" id="CAL1678027.1"/>
    </source>
</evidence>
<proteinExistence type="predicted"/>
<organism evidence="2 3">
    <name type="scientific">Lasius platythorax</name>
    <dbReference type="NCBI Taxonomy" id="488582"/>
    <lineage>
        <taxon>Eukaryota</taxon>
        <taxon>Metazoa</taxon>
        <taxon>Ecdysozoa</taxon>
        <taxon>Arthropoda</taxon>
        <taxon>Hexapoda</taxon>
        <taxon>Insecta</taxon>
        <taxon>Pterygota</taxon>
        <taxon>Neoptera</taxon>
        <taxon>Endopterygota</taxon>
        <taxon>Hymenoptera</taxon>
        <taxon>Apocrita</taxon>
        <taxon>Aculeata</taxon>
        <taxon>Formicoidea</taxon>
        <taxon>Formicidae</taxon>
        <taxon>Formicinae</taxon>
        <taxon>Lasius</taxon>
        <taxon>Lasius</taxon>
    </lineage>
</organism>
<evidence type="ECO:0000313" key="3">
    <source>
        <dbReference type="Proteomes" id="UP001497644"/>
    </source>
</evidence>
<keyword evidence="3" id="KW-1185">Reference proteome</keyword>
<feature type="region of interest" description="Disordered" evidence="1">
    <location>
        <begin position="68"/>
        <end position="90"/>
    </location>
</feature>
<feature type="compositionally biased region" description="Basic residues" evidence="1">
    <location>
        <begin position="1"/>
        <end position="11"/>
    </location>
</feature>
<dbReference type="Proteomes" id="UP001497644">
    <property type="component" value="Chromosome 13"/>
</dbReference>
<feature type="region of interest" description="Disordered" evidence="1">
    <location>
        <begin position="1"/>
        <end position="22"/>
    </location>
</feature>
<dbReference type="EMBL" id="OZ034836">
    <property type="protein sequence ID" value="CAL1678027.1"/>
    <property type="molecule type" value="Genomic_DNA"/>
</dbReference>
<gene>
    <name evidence="2" type="ORF">LPLAT_LOCUS3945</name>
</gene>
<name>A0AAV2NES9_9HYME</name>
<protein>
    <submittedName>
        <fullName evidence="2">Uncharacterized protein</fullName>
    </submittedName>
</protein>
<evidence type="ECO:0000256" key="1">
    <source>
        <dbReference type="SAM" id="MobiDB-lite"/>
    </source>
</evidence>
<sequence length="111" mass="12693">MEVLRKKKREIARRSDGQGDGGVPVLLVPLRRWCGVVVVVVDAFVGLRSSCRPTPGLSVLMLETRSTLDPQEQAREREKEKEEYTVGRARRKRRSHAVMREIGIELERVKV</sequence>
<accession>A0AAV2NES9</accession>
<reference evidence="2" key="1">
    <citation type="submission" date="2024-04" db="EMBL/GenBank/DDBJ databases">
        <authorList>
            <consortium name="Molecular Ecology Group"/>
        </authorList>
    </citation>
    <scope>NUCLEOTIDE SEQUENCE</scope>
</reference>
<dbReference type="AlphaFoldDB" id="A0AAV2NES9"/>